<gene>
    <name evidence="4" type="ORF">GCM10009831_28400</name>
</gene>
<evidence type="ECO:0000313" key="4">
    <source>
        <dbReference type="EMBL" id="GAA1716867.1"/>
    </source>
</evidence>
<dbReference type="InterPro" id="IPR013783">
    <property type="entry name" value="Ig-like_fold"/>
</dbReference>
<feature type="compositionally biased region" description="Low complexity" evidence="1">
    <location>
        <begin position="375"/>
        <end position="393"/>
    </location>
</feature>
<evidence type="ECO:0000256" key="2">
    <source>
        <dbReference type="SAM" id="Phobius"/>
    </source>
</evidence>
<feature type="compositionally biased region" description="Pro residues" evidence="1">
    <location>
        <begin position="394"/>
        <end position="407"/>
    </location>
</feature>
<feature type="signal peptide" evidence="3">
    <location>
        <begin position="1"/>
        <end position="24"/>
    </location>
</feature>
<sequence length="482" mass="48183">MGLIPVALATAVTLVLGGASVARAITAAPLDAHTDLEFSLDGSTWTDAPDLVLGSWGCDLAGGPALSDPEGAIGGTPEVDPCSMSPGESIDRTYHVRNATDTGRTGRYAVGVGDYLVSGAAEFDVSSTITGAVGSDSRTVTLYGADTPRSADSPARGTTVAALDLAPGQTARVVDEVSVPRDVENYAQRQSVSPMIWVSFTDIGVVDTDGDGLPDLVEDQLGTDPTDPVNRLPDGTVGRSFGPEPFLPRTPEGAVLAVDASTLPPGLRLEDGVLVGTPSRAGTYDVEFTVTLPDGATYTSVRRLMIRPASGGGSADLPDVIWPVVIVGVIGLILGPGLGSLGGSIGGSLGGSQGGLPGWPWNGSAGGSSGGSAGSGSVPAAPVTSTPATSAPSSAPPSPPRSTPSPAGPDGADGPGQIPVNSVTPREGAPSSEWARANSQVRGSLAETGVGATDLLLWALTAAAAGVTLILWASRRRSAPED</sequence>
<proteinExistence type="predicted"/>
<keyword evidence="2" id="KW-0472">Membrane</keyword>
<name>A0ABP4V5F1_9ACTN</name>
<comment type="caution">
    <text evidence="4">The sequence shown here is derived from an EMBL/GenBank/DDBJ whole genome shotgun (WGS) entry which is preliminary data.</text>
</comment>
<feature type="region of interest" description="Disordered" evidence="1">
    <location>
        <begin position="356"/>
        <end position="434"/>
    </location>
</feature>
<dbReference type="Gene3D" id="2.60.40.10">
    <property type="entry name" value="Immunoglobulins"/>
    <property type="match status" value="1"/>
</dbReference>
<dbReference type="EMBL" id="BAAAQG010000015">
    <property type="protein sequence ID" value="GAA1716867.1"/>
    <property type="molecule type" value="Genomic_DNA"/>
</dbReference>
<organism evidence="4 5">
    <name type="scientific">Dietzia cercidiphylli</name>
    <dbReference type="NCBI Taxonomy" id="498199"/>
    <lineage>
        <taxon>Bacteria</taxon>
        <taxon>Bacillati</taxon>
        <taxon>Actinomycetota</taxon>
        <taxon>Actinomycetes</taxon>
        <taxon>Mycobacteriales</taxon>
        <taxon>Dietziaceae</taxon>
        <taxon>Dietzia</taxon>
    </lineage>
</organism>
<accession>A0ABP4V5F1</accession>
<evidence type="ECO:0000313" key="5">
    <source>
        <dbReference type="Proteomes" id="UP001500383"/>
    </source>
</evidence>
<feature type="transmembrane region" description="Helical" evidence="2">
    <location>
        <begin position="455"/>
        <end position="473"/>
    </location>
</feature>
<feature type="compositionally biased region" description="Gly residues" evidence="1">
    <location>
        <begin position="364"/>
        <end position="374"/>
    </location>
</feature>
<evidence type="ECO:0000256" key="1">
    <source>
        <dbReference type="SAM" id="MobiDB-lite"/>
    </source>
</evidence>
<protein>
    <submittedName>
        <fullName evidence="4">Uncharacterized protein</fullName>
    </submittedName>
</protein>
<keyword evidence="3" id="KW-0732">Signal</keyword>
<keyword evidence="2" id="KW-1133">Transmembrane helix</keyword>
<keyword evidence="5" id="KW-1185">Reference proteome</keyword>
<feature type="chain" id="PRO_5047084301" evidence="3">
    <location>
        <begin position="25"/>
        <end position="482"/>
    </location>
</feature>
<keyword evidence="2" id="KW-0812">Transmembrane</keyword>
<dbReference type="RefSeq" id="WP_344392919.1">
    <property type="nucleotide sequence ID" value="NZ_BAAAQG010000015.1"/>
</dbReference>
<dbReference type="Proteomes" id="UP001500383">
    <property type="component" value="Unassembled WGS sequence"/>
</dbReference>
<evidence type="ECO:0000256" key="3">
    <source>
        <dbReference type="SAM" id="SignalP"/>
    </source>
</evidence>
<reference evidence="5" key="1">
    <citation type="journal article" date="2019" name="Int. J. Syst. Evol. Microbiol.">
        <title>The Global Catalogue of Microorganisms (GCM) 10K type strain sequencing project: providing services to taxonomists for standard genome sequencing and annotation.</title>
        <authorList>
            <consortium name="The Broad Institute Genomics Platform"/>
            <consortium name="The Broad Institute Genome Sequencing Center for Infectious Disease"/>
            <person name="Wu L."/>
            <person name="Ma J."/>
        </authorList>
    </citation>
    <scope>NUCLEOTIDE SEQUENCE [LARGE SCALE GENOMIC DNA]</scope>
    <source>
        <strain evidence="5">JCM 16002</strain>
    </source>
</reference>